<evidence type="ECO:0000313" key="2">
    <source>
        <dbReference type="Proteomes" id="UP001620645"/>
    </source>
</evidence>
<evidence type="ECO:0000313" key="1">
    <source>
        <dbReference type="EMBL" id="KAL3096298.1"/>
    </source>
</evidence>
<gene>
    <name evidence="1" type="ORF">niasHS_004936</name>
</gene>
<reference evidence="1 2" key="1">
    <citation type="submission" date="2024-10" db="EMBL/GenBank/DDBJ databases">
        <authorList>
            <person name="Kim D."/>
        </authorList>
    </citation>
    <scope>NUCLEOTIDE SEQUENCE [LARGE SCALE GENOMIC DNA]</scope>
    <source>
        <strain evidence="1">Taebaek</strain>
    </source>
</reference>
<comment type="caution">
    <text evidence="1">The sequence shown here is derived from an EMBL/GenBank/DDBJ whole genome shotgun (WGS) entry which is preliminary data.</text>
</comment>
<dbReference type="AlphaFoldDB" id="A0ABD2K0E7"/>
<sequence length="96" mass="10974">MRLNQSQLDGWGWSMRGNKAKNVRRDQRRIAEGGTNPTKFDDFATILDPTHVIKYCTTRKRRHAHPIPSIWLTVLTSRVIQIRALGIQFSRGSAAT</sequence>
<name>A0ABD2K0E7_HETSC</name>
<keyword evidence="2" id="KW-1185">Reference proteome</keyword>
<organism evidence="1 2">
    <name type="scientific">Heterodera schachtii</name>
    <name type="common">Sugarbeet cyst nematode worm</name>
    <name type="synonym">Tylenchus schachtii</name>
    <dbReference type="NCBI Taxonomy" id="97005"/>
    <lineage>
        <taxon>Eukaryota</taxon>
        <taxon>Metazoa</taxon>
        <taxon>Ecdysozoa</taxon>
        <taxon>Nematoda</taxon>
        <taxon>Chromadorea</taxon>
        <taxon>Rhabditida</taxon>
        <taxon>Tylenchina</taxon>
        <taxon>Tylenchomorpha</taxon>
        <taxon>Tylenchoidea</taxon>
        <taxon>Heteroderidae</taxon>
        <taxon>Heteroderinae</taxon>
        <taxon>Heterodera</taxon>
    </lineage>
</organism>
<accession>A0ABD2K0E7</accession>
<dbReference type="Proteomes" id="UP001620645">
    <property type="component" value="Unassembled WGS sequence"/>
</dbReference>
<dbReference type="EMBL" id="JBICCN010000073">
    <property type="protein sequence ID" value="KAL3096298.1"/>
    <property type="molecule type" value="Genomic_DNA"/>
</dbReference>
<protein>
    <submittedName>
        <fullName evidence="1">Uncharacterized protein</fullName>
    </submittedName>
</protein>
<proteinExistence type="predicted"/>